<keyword evidence="2" id="KW-1185">Reference proteome</keyword>
<name>A0A4C1V8A6_EUMVA</name>
<dbReference type="EMBL" id="BGZK01000292">
    <property type="protein sequence ID" value="GBP34706.1"/>
    <property type="molecule type" value="Genomic_DNA"/>
</dbReference>
<comment type="caution">
    <text evidence="1">The sequence shown here is derived from an EMBL/GenBank/DDBJ whole genome shotgun (WGS) entry which is preliminary data.</text>
</comment>
<proteinExistence type="predicted"/>
<reference evidence="1 2" key="1">
    <citation type="journal article" date="2019" name="Commun. Biol.">
        <title>The bagworm genome reveals a unique fibroin gene that provides high tensile strength.</title>
        <authorList>
            <person name="Kono N."/>
            <person name="Nakamura H."/>
            <person name="Ohtoshi R."/>
            <person name="Tomita M."/>
            <person name="Numata K."/>
            <person name="Arakawa K."/>
        </authorList>
    </citation>
    <scope>NUCLEOTIDE SEQUENCE [LARGE SCALE GENOMIC DNA]</scope>
</reference>
<accession>A0A4C1V8A6</accession>
<sequence length="92" mass="10393">MTGKKEFGSQQCSENLLFDGKRVRRVDEEVHCRVSFPLKDDLDPITQDEKLRTTPGSKAPNHFCASRASRSPLQSFSPYCKLQVTSYAEVPT</sequence>
<dbReference type="Proteomes" id="UP000299102">
    <property type="component" value="Unassembled WGS sequence"/>
</dbReference>
<gene>
    <name evidence="1" type="ORF">EVAR_31576_1</name>
</gene>
<protein>
    <submittedName>
        <fullName evidence="1">Uncharacterized protein</fullName>
    </submittedName>
</protein>
<evidence type="ECO:0000313" key="2">
    <source>
        <dbReference type="Proteomes" id="UP000299102"/>
    </source>
</evidence>
<dbReference type="AlphaFoldDB" id="A0A4C1V8A6"/>
<evidence type="ECO:0000313" key="1">
    <source>
        <dbReference type="EMBL" id="GBP34706.1"/>
    </source>
</evidence>
<organism evidence="1 2">
    <name type="scientific">Eumeta variegata</name>
    <name type="common">Bagworm moth</name>
    <name type="synonym">Eumeta japonica</name>
    <dbReference type="NCBI Taxonomy" id="151549"/>
    <lineage>
        <taxon>Eukaryota</taxon>
        <taxon>Metazoa</taxon>
        <taxon>Ecdysozoa</taxon>
        <taxon>Arthropoda</taxon>
        <taxon>Hexapoda</taxon>
        <taxon>Insecta</taxon>
        <taxon>Pterygota</taxon>
        <taxon>Neoptera</taxon>
        <taxon>Endopterygota</taxon>
        <taxon>Lepidoptera</taxon>
        <taxon>Glossata</taxon>
        <taxon>Ditrysia</taxon>
        <taxon>Tineoidea</taxon>
        <taxon>Psychidae</taxon>
        <taxon>Oiketicinae</taxon>
        <taxon>Eumeta</taxon>
    </lineage>
</organism>